<organism evidence="9 10">
    <name type="scientific">Streptacidiphilus jiangxiensis</name>
    <dbReference type="NCBI Taxonomy" id="235985"/>
    <lineage>
        <taxon>Bacteria</taxon>
        <taxon>Bacillati</taxon>
        <taxon>Actinomycetota</taxon>
        <taxon>Actinomycetes</taxon>
        <taxon>Kitasatosporales</taxon>
        <taxon>Streptomycetaceae</taxon>
        <taxon>Streptacidiphilus</taxon>
    </lineage>
</organism>
<dbReference type="eggNOG" id="COG2148">
    <property type="taxonomic scope" value="Bacteria"/>
</dbReference>
<dbReference type="STRING" id="235985.SAMN05414137_118197"/>
<evidence type="ECO:0000256" key="7">
    <source>
        <dbReference type="SAM" id="Phobius"/>
    </source>
</evidence>
<name>A0A1H7VR12_STRJI</name>
<gene>
    <name evidence="9" type="ORF">SAMN05414137_118197</name>
</gene>
<comment type="similarity">
    <text evidence="2">Belongs to the bacterial sugar transferase family.</text>
</comment>
<dbReference type="InterPro" id="IPR003362">
    <property type="entry name" value="Bact_transf"/>
</dbReference>
<evidence type="ECO:0000259" key="8">
    <source>
        <dbReference type="Pfam" id="PF02397"/>
    </source>
</evidence>
<feature type="transmembrane region" description="Helical" evidence="7">
    <location>
        <begin position="45"/>
        <end position="63"/>
    </location>
</feature>
<keyword evidence="5 7" id="KW-1133">Transmembrane helix</keyword>
<reference evidence="10" key="1">
    <citation type="submission" date="2016-10" db="EMBL/GenBank/DDBJ databases">
        <authorList>
            <person name="Varghese N."/>
        </authorList>
    </citation>
    <scope>NUCLEOTIDE SEQUENCE [LARGE SCALE GENOMIC DNA]</scope>
    <source>
        <strain evidence="10">DSM 45096 / BCRC 16803 / CGMCC 4.1857 / CIP 109030 / JCM 12277 / KCTC 19219 / NBRC 100920 / 33214</strain>
    </source>
</reference>
<dbReference type="GO" id="GO:0016020">
    <property type="term" value="C:membrane"/>
    <property type="evidence" value="ECO:0007669"/>
    <property type="project" value="UniProtKB-SubCell"/>
</dbReference>
<dbReference type="Proteomes" id="UP000183015">
    <property type="component" value="Unassembled WGS sequence"/>
</dbReference>
<dbReference type="EMBL" id="FOAZ01000018">
    <property type="protein sequence ID" value="SEM11600.1"/>
    <property type="molecule type" value="Genomic_DNA"/>
</dbReference>
<dbReference type="RefSeq" id="WP_042446295.1">
    <property type="nucleotide sequence ID" value="NZ_BBPN01000010.1"/>
</dbReference>
<dbReference type="PANTHER" id="PTHR30576">
    <property type="entry name" value="COLANIC BIOSYNTHESIS UDP-GLUCOSE LIPID CARRIER TRANSFERASE"/>
    <property type="match status" value="1"/>
</dbReference>
<evidence type="ECO:0000313" key="10">
    <source>
        <dbReference type="Proteomes" id="UP000183015"/>
    </source>
</evidence>
<feature type="transmembrane region" description="Helical" evidence="7">
    <location>
        <begin position="315"/>
        <end position="339"/>
    </location>
</feature>
<evidence type="ECO:0000256" key="5">
    <source>
        <dbReference type="ARBA" id="ARBA00022989"/>
    </source>
</evidence>
<dbReference type="NCBIfam" id="TIGR03025">
    <property type="entry name" value="EPS_sugtrans"/>
    <property type="match status" value="1"/>
</dbReference>
<evidence type="ECO:0000256" key="2">
    <source>
        <dbReference type="ARBA" id="ARBA00006464"/>
    </source>
</evidence>
<dbReference type="Pfam" id="PF02397">
    <property type="entry name" value="Bac_transf"/>
    <property type="match status" value="1"/>
</dbReference>
<dbReference type="Pfam" id="PF13727">
    <property type="entry name" value="CoA_binding_3"/>
    <property type="match status" value="1"/>
</dbReference>
<keyword evidence="6 7" id="KW-0472">Membrane</keyword>
<protein>
    <submittedName>
        <fullName evidence="9">Exopolysaccharide biosynthesis polyprenyl glycosylphosphotransferase</fullName>
    </submittedName>
</protein>
<feature type="transmembrane region" description="Helical" evidence="7">
    <location>
        <begin position="69"/>
        <end position="85"/>
    </location>
</feature>
<evidence type="ECO:0000256" key="4">
    <source>
        <dbReference type="ARBA" id="ARBA00022692"/>
    </source>
</evidence>
<feature type="transmembrane region" description="Helical" evidence="7">
    <location>
        <begin position="143"/>
        <end position="162"/>
    </location>
</feature>
<sequence length="499" mass="54084">MTTIDNEELPAGVGAVGLEHVRGQGSGHSSAAGAPAVRGGTGLPVALLAVDALAAVGALALVLPGGAAVALRAACGLLPALVLMYSSGGQYRLRLAPSVLDELPGLAGRATIALAFALTFERCLQTVLLPFALPTTIPADVRVLILLLLAHLTLDSLGRALVYRAIRSRRRRAPRPTLIAGAGHVGQRIAAALLEHPEYGLRPIGFVDADPIFLPADFPVPVLGGPDVLVREVPRRGIRDVILTGGGADEDRAPQMLRISTDFGCDVWFVPSFPDYGAFEHAGRRTAVGDHLWGFPCLRLGSNPMQRPSWAVKRAFDACFAGLGLLLLSPVLLVCALGVRLEGGPGVIFRQERIGLDGRPFTVLKFRTLRPVDEHESATRWNIAHDHRLGPVGRFLRRASLDELPQLWNVLRGEMSLVGPRPERPYFVMRFAQAYPRYRERHRVPVGLTGFAQVNGLRGDTSIEDRARFDNYYIDSWSLWQDVKILLRTVLAVLRTDGS</sequence>
<evidence type="ECO:0000256" key="6">
    <source>
        <dbReference type="ARBA" id="ARBA00023136"/>
    </source>
</evidence>
<feature type="domain" description="Bacterial sugar transferase" evidence="8">
    <location>
        <begin position="313"/>
        <end position="494"/>
    </location>
</feature>
<keyword evidence="3 9" id="KW-0808">Transferase</keyword>
<evidence type="ECO:0000256" key="1">
    <source>
        <dbReference type="ARBA" id="ARBA00004141"/>
    </source>
</evidence>
<evidence type="ECO:0000256" key="3">
    <source>
        <dbReference type="ARBA" id="ARBA00022679"/>
    </source>
</evidence>
<comment type="subcellular location">
    <subcellularLocation>
        <location evidence="1">Membrane</location>
        <topology evidence="1">Multi-pass membrane protein</topology>
    </subcellularLocation>
</comment>
<dbReference type="PANTHER" id="PTHR30576:SF0">
    <property type="entry name" value="UNDECAPRENYL-PHOSPHATE N-ACETYLGALACTOSAMINYL 1-PHOSPHATE TRANSFERASE-RELATED"/>
    <property type="match status" value="1"/>
</dbReference>
<keyword evidence="10" id="KW-1185">Reference proteome</keyword>
<evidence type="ECO:0000313" key="9">
    <source>
        <dbReference type="EMBL" id="SEM11600.1"/>
    </source>
</evidence>
<dbReference type="Gene3D" id="3.40.50.720">
    <property type="entry name" value="NAD(P)-binding Rossmann-like Domain"/>
    <property type="match status" value="1"/>
</dbReference>
<keyword evidence="4 7" id="KW-0812">Transmembrane</keyword>
<accession>A0A1H7VR12</accession>
<dbReference type="GO" id="GO:0016780">
    <property type="term" value="F:phosphotransferase activity, for other substituted phosphate groups"/>
    <property type="evidence" value="ECO:0007669"/>
    <property type="project" value="TreeGrafter"/>
</dbReference>
<dbReference type="InterPro" id="IPR017475">
    <property type="entry name" value="EPS_sugar_tfrase"/>
</dbReference>
<dbReference type="AlphaFoldDB" id="A0A1H7VR12"/>
<dbReference type="eggNOG" id="COG1086">
    <property type="taxonomic scope" value="Bacteria"/>
</dbReference>
<proteinExistence type="inferred from homology"/>